<evidence type="ECO:0000259" key="1">
    <source>
        <dbReference type="Pfam" id="PF00248"/>
    </source>
</evidence>
<dbReference type="Proteomes" id="UP000886750">
    <property type="component" value="Unassembled WGS sequence"/>
</dbReference>
<reference evidence="2" key="1">
    <citation type="journal article" date="2021" name="PeerJ">
        <title>Extensive microbial diversity within the chicken gut microbiome revealed by metagenomics and culture.</title>
        <authorList>
            <person name="Gilroy R."/>
            <person name="Ravi A."/>
            <person name="Getino M."/>
            <person name="Pursley I."/>
            <person name="Horton D.L."/>
            <person name="Alikhan N.F."/>
            <person name="Baker D."/>
            <person name="Gharbi K."/>
            <person name="Hall N."/>
            <person name="Watson M."/>
            <person name="Adriaenssens E.M."/>
            <person name="Foster-Nyarko E."/>
            <person name="Jarju S."/>
            <person name="Secka A."/>
            <person name="Antonio M."/>
            <person name="Oren A."/>
            <person name="Chaudhuri R.R."/>
            <person name="La Ragione R."/>
            <person name="Hildebrand F."/>
            <person name="Pallen M.J."/>
        </authorList>
    </citation>
    <scope>NUCLEOTIDE SEQUENCE</scope>
    <source>
        <strain evidence="2">1345</strain>
    </source>
</reference>
<protein>
    <submittedName>
        <fullName evidence="2">Aldo/keto reductase</fullName>
    </submittedName>
</protein>
<accession>A0A9D1ZUW4</accession>
<dbReference type="InterPro" id="IPR050523">
    <property type="entry name" value="AKR_Detox_Biosynth"/>
</dbReference>
<name>A0A9D1ZUW4_9FIRM</name>
<dbReference type="Pfam" id="PF00248">
    <property type="entry name" value="Aldo_ket_red"/>
    <property type="match status" value="1"/>
</dbReference>
<feature type="domain" description="NADP-dependent oxidoreductase" evidence="1">
    <location>
        <begin position="14"/>
        <end position="294"/>
    </location>
</feature>
<gene>
    <name evidence="2" type="ORF">H9729_02810</name>
</gene>
<dbReference type="GO" id="GO:0016491">
    <property type="term" value="F:oxidoreductase activity"/>
    <property type="evidence" value="ECO:0007669"/>
    <property type="project" value="InterPro"/>
</dbReference>
<dbReference type="EMBL" id="DXCQ01000027">
    <property type="protein sequence ID" value="HIY96597.1"/>
    <property type="molecule type" value="Genomic_DNA"/>
</dbReference>
<comment type="caution">
    <text evidence="2">The sequence shown here is derived from an EMBL/GenBank/DDBJ whole genome shotgun (WGS) entry which is preliminary data.</text>
</comment>
<proteinExistence type="predicted"/>
<dbReference type="InterPro" id="IPR020471">
    <property type="entry name" value="AKR"/>
</dbReference>
<organism evidence="2 3">
    <name type="scientific">Candidatus Borkfalkia excrementigallinarum</name>
    <dbReference type="NCBI Taxonomy" id="2838506"/>
    <lineage>
        <taxon>Bacteria</taxon>
        <taxon>Bacillati</taxon>
        <taxon>Bacillota</taxon>
        <taxon>Clostridia</taxon>
        <taxon>Christensenellales</taxon>
        <taxon>Christensenellaceae</taxon>
        <taxon>Candidatus Borkfalkia</taxon>
    </lineage>
</organism>
<evidence type="ECO:0000313" key="3">
    <source>
        <dbReference type="Proteomes" id="UP000886750"/>
    </source>
</evidence>
<dbReference type="GO" id="GO:0005829">
    <property type="term" value="C:cytosol"/>
    <property type="evidence" value="ECO:0007669"/>
    <property type="project" value="TreeGrafter"/>
</dbReference>
<evidence type="ECO:0000313" key="2">
    <source>
        <dbReference type="EMBL" id="HIY96597.1"/>
    </source>
</evidence>
<dbReference type="PRINTS" id="PR00069">
    <property type="entry name" value="ALDKETRDTASE"/>
</dbReference>
<dbReference type="CDD" id="cd19092">
    <property type="entry name" value="AKR_BsYcsN_EcYdhF-like"/>
    <property type="match status" value="1"/>
</dbReference>
<reference evidence="2" key="2">
    <citation type="submission" date="2021-04" db="EMBL/GenBank/DDBJ databases">
        <authorList>
            <person name="Gilroy R."/>
        </authorList>
    </citation>
    <scope>NUCLEOTIDE SEQUENCE</scope>
    <source>
        <strain evidence="2">1345</strain>
    </source>
</reference>
<dbReference type="PANTHER" id="PTHR43364">
    <property type="entry name" value="NADH-SPECIFIC METHYLGLYOXAL REDUCTASE-RELATED"/>
    <property type="match status" value="1"/>
</dbReference>
<dbReference type="SUPFAM" id="SSF51430">
    <property type="entry name" value="NAD(P)-linked oxidoreductase"/>
    <property type="match status" value="1"/>
</dbReference>
<dbReference type="AlphaFoldDB" id="A0A9D1ZUW4"/>
<dbReference type="InterPro" id="IPR036812">
    <property type="entry name" value="NAD(P)_OxRdtase_dom_sf"/>
</dbReference>
<sequence>MKYVAVGDHELPAIAVGCMGLAGIAAEEQRDFVAAALGAGLNFFDHADIYGRGACERAFGAAVKSLKIPRDSLILQSKCGIVPGKMYDFSKQHIIESVNGSLERLQTDYLDLLLLHRPDALFEPEEVAEAFDELERSGKVRAFGVSNMHPYQIELLKSRIKQPICADQLQFSVAHAGMVACGIEANMLTGRAPSHDGYVLDYCRLKGIAVQAWSPFRYGFFDGVFLNDPKFGELNEELAVLGEKYGVSKAAIAAAWILRHPAKMQVITGTVKTAHLLEIAAGADVALTREEWYRLYLSAGYKLP</sequence>
<dbReference type="Gene3D" id="3.20.20.100">
    <property type="entry name" value="NADP-dependent oxidoreductase domain"/>
    <property type="match status" value="1"/>
</dbReference>
<dbReference type="InterPro" id="IPR023210">
    <property type="entry name" value="NADP_OxRdtase_dom"/>
</dbReference>
<dbReference type="PANTHER" id="PTHR43364:SF1">
    <property type="entry name" value="OXIDOREDUCTASE YDHF"/>
    <property type="match status" value="1"/>
</dbReference>